<dbReference type="AlphaFoldDB" id="W0E722"/>
<dbReference type="OrthoDB" id="9794954at2"/>
<reference evidence="4 5" key="1">
    <citation type="submission" date="2013-12" db="EMBL/GenBank/DDBJ databases">
        <authorList>
            <consortium name="DOE Joint Genome Institute"/>
            <person name="Smidt H."/>
            <person name="Huntemann M."/>
            <person name="Han J."/>
            <person name="Chen A."/>
            <person name="Kyrpides N."/>
            <person name="Mavromatis K."/>
            <person name="Markowitz V."/>
            <person name="Palaniappan K."/>
            <person name="Ivanova N."/>
            <person name="Schaumberg A."/>
            <person name="Pati A."/>
            <person name="Liolios K."/>
            <person name="Nordberg H.P."/>
            <person name="Cantor M.N."/>
            <person name="Hua S.X."/>
            <person name="Woyke T."/>
        </authorList>
    </citation>
    <scope>NUCLEOTIDE SEQUENCE [LARGE SCALE GENOMIC DNA]</scope>
    <source>
        <strain evidence="5">DSM 15288</strain>
    </source>
</reference>
<name>W0E722_9FIRM</name>
<dbReference type="EMBL" id="CP007032">
    <property type="protein sequence ID" value="AHF06572.1"/>
    <property type="molecule type" value="Genomic_DNA"/>
</dbReference>
<dbReference type="PANTHER" id="PTHR43255">
    <property type="entry name" value="IRON-SULFUR-BINDING OXIDOREDUCTASE FADF-RELATED-RELATED"/>
    <property type="match status" value="1"/>
</dbReference>
<accession>W0E722</accession>
<dbReference type="PANTHER" id="PTHR43255:SF2">
    <property type="entry name" value="HETERODISULFIDE REDUCTASE RELATED PROTEIN"/>
    <property type="match status" value="1"/>
</dbReference>
<evidence type="ECO:0000313" key="5">
    <source>
        <dbReference type="Proteomes" id="UP000010847"/>
    </source>
</evidence>
<evidence type="ECO:0000313" key="4">
    <source>
        <dbReference type="EMBL" id="AHF06572.1"/>
    </source>
</evidence>
<dbReference type="GO" id="GO:0046872">
    <property type="term" value="F:metal ion binding"/>
    <property type="evidence" value="ECO:0007669"/>
    <property type="project" value="UniProtKB-KW"/>
</dbReference>
<dbReference type="eggNOG" id="COG1150">
    <property type="taxonomic scope" value="Bacteria"/>
</dbReference>
<dbReference type="RefSeq" id="WP_006717903.1">
    <property type="nucleotide sequence ID" value="NZ_CP007032.1"/>
</dbReference>
<keyword evidence="2" id="KW-0408">Iron</keyword>
<proteinExistence type="predicted"/>
<dbReference type="KEGG" id="dmt:DESME_05505"/>
<evidence type="ECO:0000256" key="3">
    <source>
        <dbReference type="ARBA" id="ARBA00023014"/>
    </source>
</evidence>
<keyword evidence="3" id="KW-0411">Iron-sulfur</keyword>
<dbReference type="Gene3D" id="1.10.1060.10">
    <property type="entry name" value="Alpha-helical ferredoxin"/>
    <property type="match status" value="1"/>
</dbReference>
<dbReference type="HOGENOM" id="CLU_093432_1_0_9"/>
<dbReference type="InterPro" id="IPR017900">
    <property type="entry name" value="4Fe4S_Fe_S_CS"/>
</dbReference>
<evidence type="ECO:0000256" key="2">
    <source>
        <dbReference type="ARBA" id="ARBA00023004"/>
    </source>
</evidence>
<evidence type="ECO:0000256" key="1">
    <source>
        <dbReference type="ARBA" id="ARBA00022723"/>
    </source>
</evidence>
<protein>
    <submittedName>
        <fullName evidence="4">Heterodisulfide reductase</fullName>
    </submittedName>
</protein>
<dbReference type="Pfam" id="PF13534">
    <property type="entry name" value="Fer4_17"/>
    <property type="match status" value="1"/>
</dbReference>
<keyword evidence="1" id="KW-0479">Metal-binding</keyword>
<dbReference type="InterPro" id="IPR051460">
    <property type="entry name" value="HdrC_iron-sulfur_subunit"/>
</dbReference>
<organism evidence="4 5">
    <name type="scientific">Desulfitobacterium metallireducens DSM 15288</name>
    <dbReference type="NCBI Taxonomy" id="871968"/>
    <lineage>
        <taxon>Bacteria</taxon>
        <taxon>Bacillati</taxon>
        <taxon>Bacillota</taxon>
        <taxon>Clostridia</taxon>
        <taxon>Eubacteriales</taxon>
        <taxon>Desulfitobacteriaceae</taxon>
        <taxon>Desulfitobacterium</taxon>
    </lineage>
</organism>
<dbReference type="SUPFAM" id="SSF46548">
    <property type="entry name" value="alpha-helical ferredoxin"/>
    <property type="match status" value="1"/>
</dbReference>
<keyword evidence="5" id="KW-1185">Reference proteome</keyword>
<dbReference type="GO" id="GO:0051536">
    <property type="term" value="F:iron-sulfur cluster binding"/>
    <property type="evidence" value="ECO:0007669"/>
    <property type="project" value="UniProtKB-KW"/>
</dbReference>
<dbReference type="STRING" id="871968.DESME_05505"/>
<sequence>MKVWMDEKHSFLEEVEARSGQKIQECYQCSKCSGGCPFSGIMDYAPNSILEMIVYNMKDQLLSSKAIQMCIQCGTCGAQCPAGFELYEVMNVLRAMAKEDGYTTNEKKIPKMNGIFLGEVRNIGRMHEVNLMLKNMLKQGQFVKDAVSLIPIGPPMFLRGIMGPGDILPHKIEGQRAVAKIFENVEKMQGGHAR</sequence>
<dbReference type="InterPro" id="IPR009051">
    <property type="entry name" value="Helical_ferredxn"/>
</dbReference>
<dbReference type="Proteomes" id="UP000010847">
    <property type="component" value="Chromosome"/>
</dbReference>
<gene>
    <name evidence="4" type="ORF">DESME_05505</name>
</gene>
<dbReference type="PROSITE" id="PS00198">
    <property type="entry name" value="4FE4S_FER_1"/>
    <property type="match status" value="1"/>
</dbReference>
<dbReference type="GO" id="GO:0005886">
    <property type="term" value="C:plasma membrane"/>
    <property type="evidence" value="ECO:0007669"/>
    <property type="project" value="TreeGrafter"/>
</dbReference>